<name>A0ABR4QFV2_9CEST</name>
<accession>A0ABR4QFV2</accession>
<protein>
    <submittedName>
        <fullName evidence="1">Uncharacterized protein</fullName>
    </submittedName>
</protein>
<gene>
    <name evidence="1" type="ORF">TcWFU_001566</name>
</gene>
<dbReference type="EMBL" id="JAKROA010000003">
    <property type="protein sequence ID" value="KAL5108501.1"/>
    <property type="molecule type" value="Genomic_DNA"/>
</dbReference>
<keyword evidence="2" id="KW-1185">Reference proteome</keyword>
<organism evidence="1 2">
    <name type="scientific">Taenia crassiceps</name>
    <dbReference type="NCBI Taxonomy" id="6207"/>
    <lineage>
        <taxon>Eukaryota</taxon>
        <taxon>Metazoa</taxon>
        <taxon>Spiralia</taxon>
        <taxon>Lophotrochozoa</taxon>
        <taxon>Platyhelminthes</taxon>
        <taxon>Cestoda</taxon>
        <taxon>Eucestoda</taxon>
        <taxon>Cyclophyllidea</taxon>
        <taxon>Taeniidae</taxon>
        <taxon>Taenia</taxon>
    </lineage>
</organism>
<evidence type="ECO:0000313" key="2">
    <source>
        <dbReference type="Proteomes" id="UP001651158"/>
    </source>
</evidence>
<comment type="caution">
    <text evidence="1">The sequence shown here is derived from an EMBL/GenBank/DDBJ whole genome shotgun (WGS) entry which is preliminary data.</text>
</comment>
<dbReference type="Proteomes" id="UP001651158">
    <property type="component" value="Unassembled WGS sequence"/>
</dbReference>
<proteinExistence type="predicted"/>
<evidence type="ECO:0000313" key="1">
    <source>
        <dbReference type="EMBL" id="KAL5108501.1"/>
    </source>
</evidence>
<sequence length="188" mass="20652">MPHFGNCWVDGKGRCLSDATLPFDLTSLCTASHFRQAQWALLLMRTAVIFPEHCVEVALLVELELSAKHYLVPFGGGMPRLCVPHEPADRGGLDCSTCTGAAEGAEMSLHCEYLVRPQPHCAFTQLISFVEEASLAKAQAEVAASTQFLFTEDPRVGERHEKGGKVMSVGFTVVRCTHHHCCVLIHQF</sequence>
<reference evidence="1 2" key="1">
    <citation type="journal article" date="2022" name="Front. Cell. Infect. Microbiol.">
        <title>The Genomes of Two Strains of Taenia crassiceps the Animal Model for the Study of Human Cysticercosis.</title>
        <authorList>
            <person name="Bobes R.J."/>
            <person name="Estrada K."/>
            <person name="Rios-Valencia D.G."/>
            <person name="Calderon-Gallegos A."/>
            <person name="de la Torre P."/>
            <person name="Carrero J.C."/>
            <person name="Sanchez-Flores A."/>
            <person name="Laclette J.P."/>
        </authorList>
    </citation>
    <scope>NUCLEOTIDE SEQUENCE [LARGE SCALE GENOMIC DNA]</scope>
    <source>
        <strain evidence="1">WFUcys</strain>
    </source>
</reference>